<protein>
    <submittedName>
        <fullName evidence="1">Uncharacterized protein</fullName>
    </submittedName>
</protein>
<dbReference type="EMBL" id="JACIIV010000003">
    <property type="protein sequence ID" value="MBB6226389.1"/>
    <property type="molecule type" value="Genomic_DNA"/>
</dbReference>
<gene>
    <name evidence="1" type="ORF">FHS79_000543</name>
</gene>
<evidence type="ECO:0000313" key="2">
    <source>
        <dbReference type="Proteomes" id="UP000538147"/>
    </source>
</evidence>
<sequence length="59" mass="6511">MRAMRLVHGSHASHNMIIECNAVSHHRNMLLFGNSNVQPNALTGVATTSWNLGRLQQTS</sequence>
<evidence type="ECO:0000313" key="1">
    <source>
        <dbReference type="EMBL" id="MBB6226389.1"/>
    </source>
</evidence>
<name>A0A841L0P0_9SPHN</name>
<reference evidence="1 2" key="1">
    <citation type="submission" date="2020-08" db="EMBL/GenBank/DDBJ databases">
        <title>Genomic Encyclopedia of Type Strains, Phase IV (KMG-IV): sequencing the most valuable type-strain genomes for metagenomic binning, comparative biology and taxonomic classification.</title>
        <authorList>
            <person name="Goeker M."/>
        </authorList>
    </citation>
    <scope>NUCLEOTIDE SEQUENCE [LARGE SCALE GENOMIC DNA]</scope>
    <source>
        <strain evidence="1 2">DSM 102189</strain>
    </source>
</reference>
<keyword evidence="2" id="KW-1185">Reference proteome</keyword>
<organism evidence="1 2">
    <name type="scientific">Polymorphobacter multimanifer</name>
    <dbReference type="NCBI Taxonomy" id="1070431"/>
    <lineage>
        <taxon>Bacteria</taxon>
        <taxon>Pseudomonadati</taxon>
        <taxon>Pseudomonadota</taxon>
        <taxon>Alphaproteobacteria</taxon>
        <taxon>Sphingomonadales</taxon>
        <taxon>Sphingosinicellaceae</taxon>
        <taxon>Polymorphobacter</taxon>
    </lineage>
</organism>
<comment type="caution">
    <text evidence="1">The sequence shown here is derived from an EMBL/GenBank/DDBJ whole genome shotgun (WGS) entry which is preliminary data.</text>
</comment>
<accession>A0A841L0P0</accession>
<dbReference type="Proteomes" id="UP000538147">
    <property type="component" value="Unassembled WGS sequence"/>
</dbReference>
<dbReference type="AlphaFoldDB" id="A0A841L0P0"/>
<proteinExistence type="predicted"/>